<dbReference type="PATRIC" id="fig|1188261.3.peg.3256"/>
<accession>U6SJY2</accession>
<organism evidence="2 3">
    <name type="scientific">Alkalihalophilus marmarensis DSM 21297</name>
    <dbReference type="NCBI Taxonomy" id="1188261"/>
    <lineage>
        <taxon>Bacteria</taxon>
        <taxon>Bacillati</taxon>
        <taxon>Bacillota</taxon>
        <taxon>Bacilli</taxon>
        <taxon>Bacillales</taxon>
        <taxon>Bacillaceae</taxon>
        <taxon>Alkalihalophilus</taxon>
    </lineage>
</organism>
<keyword evidence="1" id="KW-0812">Transmembrane</keyword>
<gene>
    <name evidence="2" type="ORF">A33I_18830</name>
</gene>
<dbReference type="Proteomes" id="UP000017170">
    <property type="component" value="Unassembled WGS sequence"/>
</dbReference>
<name>U6SJY2_9BACI</name>
<sequence>MVVFQNITVHLGVSGAFGGGSWCGWQVNFQYFAAFVRIKWNVVRINGGFVQIIGILIRIIGIVGRIMA</sequence>
<keyword evidence="3" id="KW-1185">Reference proteome</keyword>
<protein>
    <submittedName>
        <fullName evidence="2">Uncharacterized protein</fullName>
    </submittedName>
</protein>
<keyword evidence="1" id="KW-0472">Membrane</keyword>
<dbReference type="RefSeq" id="WP_022629320.1">
    <property type="nucleotide sequence ID" value="NZ_ATAE01000042.1"/>
</dbReference>
<evidence type="ECO:0000256" key="1">
    <source>
        <dbReference type="SAM" id="Phobius"/>
    </source>
</evidence>
<reference evidence="2 3" key="1">
    <citation type="journal article" date="2013" name="Genome Announc.">
        <title>Genome Sequence of the Extreme Obligate Alkaliphile Bacillus marmarensis Strain DSM 21297.</title>
        <authorList>
            <person name="Wernick D.G."/>
            <person name="Choi K.Y."/>
            <person name="Tat C.A."/>
            <person name="Lafontaine Rivera J.G."/>
            <person name="Liao J.C."/>
        </authorList>
    </citation>
    <scope>NUCLEOTIDE SEQUENCE [LARGE SCALE GENOMIC DNA]</scope>
    <source>
        <strain evidence="2 3">DSM 21297</strain>
    </source>
</reference>
<evidence type="ECO:0000313" key="2">
    <source>
        <dbReference type="EMBL" id="ERN51868.1"/>
    </source>
</evidence>
<keyword evidence="1" id="KW-1133">Transmembrane helix</keyword>
<feature type="transmembrane region" description="Helical" evidence="1">
    <location>
        <begin position="49"/>
        <end position="67"/>
    </location>
</feature>
<comment type="caution">
    <text evidence="2">The sequence shown here is derived from an EMBL/GenBank/DDBJ whole genome shotgun (WGS) entry which is preliminary data.</text>
</comment>
<proteinExistence type="predicted"/>
<dbReference type="EMBL" id="ATAE01000042">
    <property type="protein sequence ID" value="ERN51868.1"/>
    <property type="molecule type" value="Genomic_DNA"/>
</dbReference>
<evidence type="ECO:0000313" key="3">
    <source>
        <dbReference type="Proteomes" id="UP000017170"/>
    </source>
</evidence>
<dbReference type="AlphaFoldDB" id="U6SJY2"/>